<feature type="compositionally biased region" description="Basic and acidic residues" evidence="3">
    <location>
        <begin position="244"/>
        <end position="255"/>
    </location>
</feature>
<evidence type="ECO:0000313" key="6">
    <source>
        <dbReference type="Proteomes" id="UP000053317"/>
    </source>
</evidence>
<dbReference type="Pfam" id="PF00076">
    <property type="entry name" value="RRM_1"/>
    <property type="match status" value="1"/>
</dbReference>
<comment type="caution">
    <text evidence="5">The sequence shown here is derived from an EMBL/GenBank/DDBJ whole genome shotgun (WGS) entry which is preliminary data.</text>
</comment>
<feature type="compositionally biased region" description="Pro residues" evidence="3">
    <location>
        <begin position="322"/>
        <end position="332"/>
    </location>
</feature>
<feature type="compositionally biased region" description="Basic and acidic residues" evidence="3">
    <location>
        <begin position="445"/>
        <end position="454"/>
    </location>
</feature>
<feature type="compositionally biased region" description="Acidic residues" evidence="3">
    <location>
        <begin position="463"/>
        <end position="473"/>
    </location>
</feature>
<dbReference type="AlphaFoldDB" id="A0A0G2GUQ8"/>
<evidence type="ECO:0000313" key="5">
    <source>
        <dbReference type="EMBL" id="KKY26993.1"/>
    </source>
</evidence>
<proteinExistence type="predicted"/>
<reference evidence="5 6" key="1">
    <citation type="submission" date="2015-05" db="EMBL/GenBank/DDBJ databases">
        <title>Distinctive expansion of gene families associated with plant cell wall degradation and secondary metabolism in the genomes of grapevine trunk pathogens.</title>
        <authorList>
            <person name="Lawrence D.P."/>
            <person name="Travadon R."/>
            <person name="Rolshausen P.E."/>
            <person name="Baumgartner K."/>
        </authorList>
    </citation>
    <scope>NUCLEOTIDE SEQUENCE [LARGE SCALE GENOMIC DNA]</scope>
    <source>
        <strain evidence="5">UCRPC4</strain>
    </source>
</reference>
<feature type="compositionally biased region" description="Basic and acidic residues" evidence="3">
    <location>
        <begin position="373"/>
        <end position="417"/>
    </location>
</feature>
<keyword evidence="5" id="KW-0648">Protein biosynthesis</keyword>
<sequence>MAPKAKKEKMSLGAFLSDENYGSWADEMEDMPLPSATDNSRTSYGGGERRAFSSAGGMGGASFDRPQYSVREQLPLPTEPPFTAHIGNMSFDTTAADLEDFFKDCAVTNVRIVEDKLDRKPKGFAYVEFGTLDGLKKALSYGGTSLGGRMVRVSVAEPPKEKESSRDFSDWSRKGPLPDLPQQRRVSDRGGFGNRFDSGASDAGSDRAPSRRGFESDGKVRDFGNWERKGPLSPMAPAAGSLREGGRQKSRDGPAFRHNSPAWGEGRSQDGSRPPRREFQEKPVVQREPTAAERDNQWRANMRPDAPAKSPTPTPSREASNPPSPAQPPAPAGRPKLNLQKRTVSEAVPASPAPETGDSKASPFGAARPIDTSAREKEIAEKRELALRQKREADEKERAEKAEQKRLAKEAKEKAVGDKMANARNAPAAANGKGEEEEETPAPKPKFEVLRRATSEGANGMTADEDEDAEVQEEAAATTEDKEVKPKTVVRDAPSTKTNGNWRGASKAEGKTGKTENTATNLEEEGWSTIPTKQRSNRRGNQGQRAIAS</sequence>
<dbReference type="Proteomes" id="UP000053317">
    <property type="component" value="Unassembled WGS sequence"/>
</dbReference>
<dbReference type="GO" id="GO:0003743">
    <property type="term" value="F:translation initiation factor activity"/>
    <property type="evidence" value="ECO:0007669"/>
    <property type="project" value="UniProtKB-KW"/>
</dbReference>
<feature type="compositionally biased region" description="Basic and acidic residues" evidence="3">
    <location>
        <begin position="267"/>
        <end position="297"/>
    </location>
</feature>
<name>A0A0G2GUQ8_PHACM</name>
<reference evidence="5 6" key="2">
    <citation type="submission" date="2015-05" db="EMBL/GenBank/DDBJ databases">
        <authorList>
            <person name="Morales-Cruz A."/>
            <person name="Amrine K.C."/>
            <person name="Cantu D."/>
        </authorList>
    </citation>
    <scope>NUCLEOTIDE SEQUENCE [LARGE SCALE GENOMIC DNA]</scope>
    <source>
        <strain evidence="5">UCRPC4</strain>
    </source>
</reference>
<protein>
    <submittedName>
        <fullName evidence="5">Putative translation initiation factor 4b</fullName>
    </submittedName>
</protein>
<feature type="compositionally biased region" description="Basic and acidic residues" evidence="3">
    <location>
        <begin position="204"/>
        <end position="230"/>
    </location>
</feature>
<feature type="region of interest" description="Disordered" evidence="3">
    <location>
        <begin position="155"/>
        <end position="549"/>
    </location>
</feature>
<dbReference type="InterPro" id="IPR035979">
    <property type="entry name" value="RBD_domain_sf"/>
</dbReference>
<dbReference type="PANTHER" id="PTHR23236:SF11">
    <property type="entry name" value="EUKARYOTIC TRANSLATION INITIATION FACTOR 4H"/>
    <property type="match status" value="1"/>
</dbReference>
<organism evidence="5 6">
    <name type="scientific">Phaeomoniella chlamydospora</name>
    <name type="common">Phaeoacremonium chlamydosporum</name>
    <dbReference type="NCBI Taxonomy" id="158046"/>
    <lineage>
        <taxon>Eukaryota</taxon>
        <taxon>Fungi</taxon>
        <taxon>Dikarya</taxon>
        <taxon>Ascomycota</taxon>
        <taxon>Pezizomycotina</taxon>
        <taxon>Eurotiomycetes</taxon>
        <taxon>Chaetothyriomycetidae</taxon>
        <taxon>Phaeomoniellales</taxon>
        <taxon>Phaeomoniellaceae</taxon>
        <taxon>Phaeomoniella</taxon>
    </lineage>
</organism>
<dbReference type="Gene3D" id="3.30.70.330">
    <property type="match status" value="1"/>
</dbReference>
<dbReference type="InterPro" id="IPR012677">
    <property type="entry name" value="Nucleotide-bd_a/b_plait_sf"/>
</dbReference>
<evidence type="ECO:0000256" key="2">
    <source>
        <dbReference type="PROSITE-ProRule" id="PRU00176"/>
    </source>
</evidence>
<evidence type="ECO:0000259" key="4">
    <source>
        <dbReference type="PROSITE" id="PS50102"/>
    </source>
</evidence>
<dbReference type="PANTHER" id="PTHR23236">
    <property type="entry name" value="EUKARYOTIC TRANSLATION INITIATION FACTOR 4B/4H"/>
    <property type="match status" value="1"/>
</dbReference>
<feature type="compositionally biased region" description="Low complexity" evidence="3">
    <location>
        <begin position="539"/>
        <end position="549"/>
    </location>
</feature>
<evidence type="ECO:0000256" key="3">
    <source>
        <dbReference type="SAM" id="MobiDB-lite"/>
    </source>
</evidence>
<keyword evidence="6" id="KW-1185">Reference proteome</keyword>
<feature type="compositionally biased region" description="Low complexity" evidence="3">
    <location>
        <begin position="422"/>
        <end position="432"/>
    </location>
</feature>
<dbReference type="GO" id="GO:0005730">
    <property type="term" value="C:nucleolus"/>
    <property type="evidence" value="ECO:0007669"/>
    <property type="project" value="TreeGrafter"/>
</dbReference>
<feature type="domain" description="RRM" evidence="4">
    <location>
        <begin position="82"/>
        <end position="158"/>
    </location>
</feature>
<dbReference type="SMART" id="SM00360">
    <property type="entry name" value="RRM"/>
    <property type="match status" value="1"/>
</dbReference>
<dbReference type="PROSITE" id="PS50102">
    <property type="entry name" value="RRM"/>
    <property type="match status" value="1"/>
</dbReference>
<dbReference type="InterPro" id="IPR000504">
    <property type="entry name" value="RRM_dom"/>
</dbReference>
<feature type="compositionally biased region" description="Basic and acidic residues" evidence="3">
    <location>
        <begin position="158"/>
        <end position="173"/>
    </location>
</feature>
<feature type="compositionally biased region" description="Basic and acidic residues" evidence="3">
    <location>
        <begin position="479"/>
        <end position="490"/>
    </location>
</feature>
<feature type="region of interest" description="Disordered" evidence="3">
    <location>
        <begin position="26"/>
        <end position="64"/>
    </location>
</feature>
<keyword evidence="1 2" id="KW-0694">RNA-binding</keyword>
<gene>
    <name evidence="5" type="ORF">UCRPC4_g01340</name>
</gene>
<evidence type="ECO:0000256" key="1">
    <source>
        <dbReference type="ARBA" id="ARBA00022884"/>
    </source>
</evidence>
<dbReference type="GO" id="GO:0003723">
    <property type="term" value="F:RNA binding"/>
    <property type="evidence" value="ECO:0007669"/>
    <property type="project" value="UniProtKB-UniRule"/>
</dbReference>
<dbReference type="SUPFAM" id="SSF54928">
    <property type="entry name" value="RNA-binding domain, RBD"/>
    <property type="match status" value="1"/>
</dbReference>
<dbReference type="OrthoDB" id="48651at2759"/>
<dbReference type="EMBL" id="LCWF01000032">
    <property type="protein sequence ID" value="KKY26993.1"/>
    <property type="molecule type" value="Genomic_DNA"/>
</dbReference>
<keyword evidence="5" id="KW-0396">Initiation factor</keyword>
<accession>A0A0G2GUQ8</accession>